<dbReference type="Gene3D" id="1.10.601.10">
    <property type="entry name" value="RNA Polymerase Primary Sigma Factor"/>
    <property type="match status" value="1"/>
</dbReference>
<keyword evidence="2" id="KW-0731">Sigma factor</keyword>
<dbReference type="Pfam" id="PF04545">
    <property type="entry name" value="Sigma70_r4"/>
    <property type="match status" value="1"/>
</dbReference>
<dbReference type="GO" id="GO:0016987">
    <property type="term" value="F:sigma factor activity"/>
    <property type="evidence" value="ECO:0007669"/>
    <property type="project" value="UniProtKB-KW"/>
</dbReference>
<dbReference type="Proteomes" id="UP000033859">
    <property type="component" value="Unassembled WGS sequence"/>
</dbReference>
<dbReference type="InterPro" id="IPR013325">
    <property type="entry name" value="RNA_pol_sigma_r2"/>
</dbReference>
<dbReference type="AlphaFoldDB" id="A0A0G0XQ91"/>
<dbReference type="PROSITE" id="PS00715">
    <property type="entry name" value="SIGMA70_1"/>
    <property type="match status" value="1"/>
</dbReference>
<feature type="domain" description="RNA polymerase sigma-70" evidence="5">
    <location>
        <begin position="81"/>
        <end position="94"/>
    </location>
</feature>
<evidence type="ECO:0000256" key="1">
    <source>
        <dbReference type="ARBA" id="ARBA00023015"/>
    </source>
</evidence>
<name>A0A0G0XQ91_9BACT</name>
<evidence type="ECO:0000256" key="2">
    <source>
        <dbReference type="ARBA" id="ARBA00023082"/>
    </source>
</evidence>
<dbReference type="SUPFAM" id="SSF88946">
    <property type="entry name" value="Sigma2 domain of RNA polymerase sigma factors"/>
    <property type="match status" value="1"/>
</dbReference>
<evidence type="ECO:0000259" key="5">
    <source>
        <dbReference type="PROSITE" id="PS00715"/>
    </source>
</evidence>
<proteinExistence type="predicted"/>
<dbReference type="NCBIfam" id="TIGR02937">
    <property type="entry name" value="sigma70-ECF"/>
    <property type="match status" value="1"/>
</dbReference>
<dbReference type="EMBL" id="LCCE01000013">
    <property type="protein sequence ID" value="KKS26949.1"/>
    <property type="molecule type" value="Genomic_DNA"/>
</dbReference>
<dbReference type="Gene3D" id="1.10.10.10">
    <property type="entry name" value="Winged helix-like DNA-binding domain superfamily/Winged helix DNA-binding domain"/>
    <property type="match status" value="2"/>
</dbReference>
<keyword evidence="1" id="KW-0805">Transcription regulation</keyword>
<dbReference type="PANTHER" id="PTHR30603">
    <property type="entry name" value="RNA POLYMERASE SIGMA FACTOR RPO"/>
    <property type="match status" value="1"/>
</dbReference>
<dbReference type="PANTHER" id="PTHR30603:SF60">
    <property type="entry name" value="RNA POLYMERASE SIGMA FACTOR RPOD"/>
    <property type="match status" value="1"/>
</dbReference>
<dbReference type="Pfam" id="PF04542">
    <property type="entry name" value="Sigma70_r2"/>
    <property type="match status" value="1"/>
</dbReference>
<dbReference type="InterPro" id="IPR014284">
    <property type="entry name" value="RNA_pol_sigma-70_dom"/>
</dbReference>
<dbReference type="InterPro" id="IPR000943">
    <property type="entry name" value="RNA_pol_sigma70"/>
</dbReference>
<keyword evidence="4" id="KW-0804">Transcription</keyword>
<evidence type="ECO:0000313" key="7">
    <source>
        <dbReference type="Proteomes" id="UP000033859"/>
    </source>
</evidence>
<evidence type="ECO:0000256" key="4">
    <source>
        <dbReference type="ARBA" id="ARBA00023163"/>
    </source>
</evidence>
<comment type="caution">
    <text evidence="6">The sequence shown here is derived from an EMBL/GenBank/DDBJ whole genome shotgun (WGS) entry which is preliminary data.</text>
</comment>
<dbReference type="InterPro" id="IPR007627">
    <property type="entry name" value="RNA_pol_sigma70_r2"/>
</dbReference>
<protein>
    <submittedName>
        <fullName evidence="6">RNA polymerase sigma factor</fullName>
    </submittedName>
</protein>
<dbReference type="GO" id="GO:0006352">
    <property type="term" value="P:DNA-templated transcription initiation"/>
    <property type="evidence" value="ECO:0007669"/>
    <property type="project" value="InterPro"/>
</dbReference>
<dbReference type="InterPro" id="IPR007630">
    <property type="entry name" value="RNA_pol_sigma70_r4"/>
</dbReference>
<dbReference type="SUPFAM" id="SSF88659">
    <property type="entry name" value="Sigma3 and sigma4 domains of RNA polymerase sigma factors"/>
    <property type="match status" value="2"/>
</dbReference>
<dbReference type="PATRIC" id="fig|1619029.3.peg.287"/>
<dbReference type="InterPro" id="IPR013324">
    <property type="entry name" value="RNA_pol_sigma_r3/r4-like"/>
</dbReference>
<evidence type="ECO:0000313" key="6">
    <source>
        <dbReference type="EMBL" id="KKS26949.1"/>
    </source>
</evidence>
<gene>
    <name evidence="6" type="ORF">UU84_C0013G0006</name>
</gene>
<sequence length="316" mass="36623">MRVDGGRKPGNGFNGYESDSLIKYFKSVGYKPNLTRQEEIKLFKRIKKGDEQARHEFIERNLRLVVSAARHYRGRGFEFMDLIQEGNLGLLRAMEKFDYKMGYKFSTYATWWIKQTIGRAAQDRGRTIRIPVHMEPRLAFLRQCRFQLEQSQKTEPGVEELSAYMKISPAKVIKLMAIERLALVDSLDRPVEEGNPDLIVGDNIANKTIISQDLAIEVKETLQSLLEELEKVKHKIAFFGKRDSNIYLMRFGADDGTYQKRTLDTVGRKYGVTRQRIKQIIDQLNRQTRIRKGYFPNLIKRIVTASELYASSTEKG</sequence>
<organism evidence="6 7">
    <name type="scientific">Candidatus Yanofskybacteria bacterium GW2011_GWC2_41_9</name>
    <dbReference type="NCBI Taxonomy" id="1619029"/>
    <lineage>
        <taxon>Bacteria</taxon>
        <taxon>Candidatus Yanofskyibacteriota</taxon>
    </lineage>
</organism>
<reference evidence="6 7" key="1">
    <citation type="journal article" date="2015" name="Nature">
        <title>rRNA introns, odd ribosomes, and small enigmatic genomes across a large radiation of phyla.</title>
        <authorList>
            <person name="Brown C.T."/>
            <person name="Hug L.A."/>
            <person name="Thomas B.C."/>
            <person name="Sharon I."/>
            <person name="Castelle C.J."/>
            <person name="Singh A."/>
            <person name="Wilkins M.J."/>
            <person name="Williams K.H."/>
            <person name="Banfield J.F."/>
        </authorList>
    </citation>
    <scope>NUCLEOTIDE SEQUENCE [LARGE SCALE GENOMIC DNA]</scope>
</reference>
<dbReference type="GO" id="GO:0003677">
    <property type="term" value="F:DNA binding"/>
    <property type="evidence" value="ECO:0007669"/>
    <property type="project" value="UniProtKB-KW"/>
</dbReference>
<keyword evidence="3" id="KW-0238">DNA-binding</keyword>
<dbReference type="InterPro" id="IPR050239">
    <property type="entry name" value="Sigma-70_RNA_pol_init_factors"/>
</dbReference>
<accession>A0A0G0XQ91</accession>
<dbReference type="PRINTS" id="PR00046">
    <property type="entry name" value="SIGMA70FCT"/>
</dbReference>
<dbReference type="InterPro" id="IPR036388">
    <property type="entry name" value="WH-like_DNA-bd_sf"/>
</dbReference>
<evidence type="ECO:0000256" key="3">
    <source>
        <dbReference type="ARBA" id="ARBA00023125"/>
    </source>
</evidence>